<dbReference type="GO" id="GO:0015225">
    <property type="term" value="F:biotin transmembrane transporter activity"/>
    <property type="evidence" value="ECO:0007669"/>
    <property type="project" value="UniProtKB-UniRule"/>
</dbReference>
<feature type="transmembrane region" description="Helical" evidence="3">
    <location>
        <begin position="124"/>
        <end position="147"/>
    </location>
</feature>
<dbReference type="OrthoDB" id="9803495at2"/>
<proteinExistence type="inferred from homology"/>
<feature type="transmembrane region" description="Helical" evidence="3">
    <location>
        <begin position="42"/>
        <end position="59"/>
    </location>
</feature>
<feature type="transmembrane region" description="Helical" evidence="3">
    <location>
        <begin position="64"/>
        <end position="82"/>
    </location>
</feature>
<dbReference type="PIRSF" id="PIRSF016661">
    <property type="entry name" value="BioY"/>
    <property type="match status" value="1"/>
</dbReference>
<organism evidence="4 5">
    <name type="scientific">Aquisalibacillus elongatus</name>
    <dbReference type="NCBI Taxonomy" id="485577"/>
    <lineage>
        <taxon>Bacteria</taxon>
        <taxon>Bacillati</taxon>
        <taxon>Bacillota</taxon>
        <taxon>Bacilli</taxon>
        <taxon>Bacillales</taxon>
        <taxon>Bacillaceae</taxon>
        <taxon>Aquisalibacillus</taxon>
    </lineage>
</organism>
<dbReference type="EMBL" id="RKRF01000013">
    <property type="protein sequence ID" value="RPF50308.1"/>
    <property type="molecule type" value="Genomic_DNA"/>
</dbReference>
<evidence type="ECO:0000256" key="1">
    <source>
        <dbReference type="ARBA" id="ARBA00010692"/>
    </source>
</evidence>
<evidence type="ECO:0000313" key="4">
    <source>
        <dbReference type="EMBL" id="RPF50308.1"/>
    </source>
</evidence>
<reference evidence="4 5" key="1">
    <citation type="submission" date="2018-11" db="EMBL/GenBank/DDBJ databases">
        <title>Genomic Encyclopedia of Type Strains, Phase IV (KMG-IV): sequencing the most valuable type-strain genomes for metagenomic binning, comparative biology and taxonomic classification.</title>
        <authorList>
            <person name="Goeker M."/>
        </authorList>
    </citation>
    <scope>NUCLEOTIDE SEQUENCE [LARGE SCALE GENOMIC DNA]</scope>
    <source>
        <strain evidence="4 5">DSM 18090</strain>
    </source>
</reference>
<protein>
    <recommendedName>
        <fullName evidence="2">Biotin transporter</fullName>
    </recommendedName>
</protein>
<keyword evidence="5" id="KW-1185">Reference proteome</keyword>
<feature type="transmembrane region" description="Helical" evidence="3">
    <location>
        <begin position="159"/>
        <end position="182"/>
    </location>
</feature>
<accession>A0A3N5BKU9</accession>
<keyword evidence="2" id="KW-0813">Transport</keyword>
<keyword evidence="2 3" id="KW-0472">Membrane</keyword>
<dbReference type="Pfam" id="PF02632">
    <property type="entry name" value="BioY"/>
    <property type="match status" value="1"/>
</dbReference>
<feature type="transmembrane region" description="Helical" evidence="3">
    <location>
        <begin position="88"/>
        <end position="112"/>
    </location>
</feature>
<comment type="caution">
    <text evidence="4">The sequence shown here is derived from an EMBL/GenBank/DDBJ whole genome shotgun (WGS) entry which is preliminary data.</text>
</comment>
<sequence>MNSRFKTIDLTLGSVFVVLMMIGANIAYWFPAFRITYAGGEVPITLQTLFAILAGLILGKRLGAFSMIVYLAVGIAGVPVFAEMTAGAAQLISPTGGFLISFIFVAYLSGLVVEKMNRQSISTYMTATIVGLLTNYLIGTPIMYLSMNYVAEASTPMNVVIMIMVPYFIKDFIITIALAAVLPQFITRLTKAIPSLAAR</sequence>
<dbReference type="AlphaFoldDB" id="A0A3N5BKU9"/>
<dbReference type="RefSeq" id="WP_124223467.1">
    <property type="nucleotide sequence ID" value="NZ_RKRF01000013.1"/>
</dbReference>
<dbReference type="PANTHER" id="PTHR34295:SF1">
    <property type="entry name" value="BIOTIN TRANSPORTER BIOY"/>
    <property type="match status" value="1"/>
</dbReference>
<evidence type="ECO:0000313" key="5">
    <source>
        <dbReference type="Proteomes" id="UP000276443"/>
    </source>
</evidence>
<gene>
    <name evidence="4" type="ORF">EDC24_2743</name>
</gene>
<dbReference type="Proteomes" id="UP000276443">
    <property type="component" value="Unassembled WGS sequence"/>
</dbReference>
<comment type="similarity">
    <text evidence="1 2">Belongs to the BioY family.</text>
</comment>
<evidence type="ECO:0000256" key="2">
    <source>
        <dbReference type="PIRNR" id="PIRNR016661"/>
    </source>
</evidence>
<keyword evidence="3" id="KW-1133">Transmembrane helix</keyword>
<dbReference type="PANTHER" id="PTHR34295">
    <property type="entry name" value="BIOTIN TRANSPORTER BIOY"/>
    <property type="match status" value="1"/>
</dbReference>
<feature type="transmembrane region" description="Helical" evidence="3">
    <location>
        <begin position="12"/>
        <end position="30"/>
    </location>
</feature>
<evidence type="ECO:0000256" key="3">
    <source>
        <dbReference type="SAM" id="Phobius"/>
    </source>
</evidence>
<comment type="subcellular location">
    <subcellularLocation>
        <location evidence="2">Cell membrane</location>
        <topology evidence="2">Multi-pass membrane protein</topology>
    </subcellularLocation>
</comment>
<dbReference type="InterPro" id="IPR003784">
    <property type="entry name" value="BioY"/>
</dbReference>
<dbReference type="Gene3D" id="1.10.1760.20">
    <property type="match status" value="1"/>
</dbReference>
<keyword evidence="3" id="KW-0812">Transmembrane</keyword>
<keyword evidence="2" id="KW-1003">Cell membrane</keyword>
<dbReference type="GO" id="GO:0005886">
    <property type="term" value="C:plasma membrane"/>
    <property type="evidence" value="ECO:0007669"/>
    <property type="project" value="UniProtKB-SubCell"/>
</dbReference>
<name>A0A3N5BKU9_9BACI</name>